<gene>
    <name evidence="1" type="ORF">HJO_16867</name>
</gene>
<evidence type="ECO:0000313" key="2">
    <source>
        <dbReference type="Proteomes" id="UP000025171"/>
    </source>
</evidence>
<dbReference type="AlphaFoldDB" id="A0A059F9X0"/>
<accession>A0A059F9X0</accession>
<evidence type="ECO:0000313" key="1">
    <source>
        <dbReference type="EMBL" id="KCZ87338.1"/>
    </source>
</evidence>
<dbReference type="STRING" id="1280950.HJO_16867"/>
<dbReference type="EMBL" id="ARYK01000013">
    <property type="protein sequence ID" value="KCZ87338.1"/>
    <property type="molecule type" value="Genomic_DNA"/>
</dbReference>
<sequence length="136" mass="14991">MIPLTLIFGTVLYFTRDAGFDFNAASVEQRAGFTERQSRAWVTQAGLAPVLRSQVKSVETRDGGMIAIVRIHLNDTSLVTRKRTETYARGCTAYMKSRLAEFGIAESVRIESDTGALVANYSFKPGTCSRYAPKAD</sequence>
<protein>
    <submittedName>
        <fullName evidence="1">Uncharacterized protein</fullName>
    </submittedName>
</protein>
<dbReference type="Proteomes" id="UP000025171">
    <property type="component" value="Unassembled WGS sequence"/>
</dbReference>
<proteinExistence type="predicted"/>
<comment type="caution">
    <text evidence="1">The sequence shown here is derived from an EMBL/GenBank/DDBJ whole genome shotgun (WGS) entry which is preliminary data.</text>
</comment>
<dbReference type="RefSeq" id="WP_156945848.1">
    <property type="nucleotide sequence ID" value="NZ_ARYK01000013.1"/>
</dbReference>
<keyword evidence="2" id="KW-1185">Reference proteome</keyword>
<organism evidence="1 2">
    <name type="scientific">Hyphomonas johnsonii MHS-2</name>
    <dbReference type="NCBI Taxonomy" id="1280950"/>
    <lineage>
        <taxon>Bacteria</taxon>
        <taxon>Pseudomonadati</taxon>
        <taxon>Pseudomonadota</taxon>
        <taxon>Alphaproteobacteria</taxon>
        <taxon>Hyphomonadales</taxon>
        <taxon>Hyphomonadaceae</taxon>
        <taxon>Hyphomonas</taxon>
    </lineage>
</organism>
<reference evidence="1 2" key="1">
    <citation type="journal article" date="2014" name="Antonie Van Leeuwenhoek">
        <title>Hyphomonas beringensis sp. nov. and Hyphomonas chukchiensis sp. nov., isolated from surface seawater of the Bering Sea and Chukchi Sea.</title>
        <authorList>
            <person name="Li C."/>
            <person name="Lai Q."/>
            <person name="Li G."/>
            <person name="Dong C."/>
            <person name="Wang J."/>
            <person name="Liao Y."/>
            <person name="Shao Z."/>
        </authorList>
    </citation>
    <scope>NUCLEOTIDE SEQUENCE [LARGE SCALE GENOMIC DNA]</scope>
    <source>
        <strain evidence="1 2">MHS-2</strain>
    </source>
</reference>
<dbReference type="PATRIC" id="fig|1280950.3.peg.3376"/>
<name>A0A059F9X0_9PROT</name>